<dbReference type="InterPro" id="IPR051532">
    <property type="entry name" value="Ester_Hydrolysis_Enzymes"/>
</dbReference>
<evidence type="ECO:0000259" key="2">
    <source>
        <dbReference type="Pfam" id="PF13472"/>
    </source>
</evidence>
<dbReference type="SUPFAM" id="SSF52266">
    <property type="entry name" value="SGNH hydrolase"/>
    <property type="match status" value="1"/>
</dbReference>
<protein>
    <submittedName>
        <fullName evidence="3">GDSL-like lipase/acylhydrolase family protein</fullName>
    </submittedName>
</protein>
<evidence type="ECO:0000313" key="3">
    <source>
        <dbReference type="EMBL" id="TWB69230.1"/>
    </source>
</evidence>
<dbReference type="Proteomes" id="UP000320516">
    <property type="component" value="Unassembled WGS sequence"/>
</dbReference>
<gene>
    <name evidence="3" type="ORF">FBZ87_10970</name>
</gene>
<dbReference type="Gene3D" id="2.60.120.1360">
    <property type="match status" value="1"/>
</dbReference>
<dbReference type="InterPro" id="IPR036514">
    <property type="entry name" value="SGNH_hydro_sf"/>
</dbReference>
<keyword evidence="1" id="KW-0732">Signal</keyword>
<sequence length="468" mass="49512">MRRRLASLSLMLAALAACSGTPAGHPASSMSMPKGATQVAATGNLPLASPARVPSPYDGNPGFERLFQRLAAIEAGHGGTVDILQLGDSHTAGGVFTTRLRDALQERFGSAGPGYMPAGKPYIGSRRADVAVTQEGKWQYFNSLSDTPPPGWGMTGFVAHSRARGAAIAVTPKDGLGFDIAGVTIVRQPAGGDLLVLIDDRVVKQISTQGPAGQADWITLPTAGQAQQLKLVAADARPVDIAGWSLDRAKPGVVFDSAGVVGARLTTMDRWNPETVALELARRKPDLVILAYGTNEGFDRDLDLAAYQERFKAALRRLNAGPVAVVVLGPLDGQAESAACKKVADKDAVFPCQDTPPPPAKCAWYTPTMLGRVRALQAQGAKSGDYVFWDWSQLMPGACGMDRWVRQAVPLARADHVHLTPEGYTLTANAFFAWLMDQYQGYIQPGAVPPRPVVAGRPDTAAAALAGR</sequence>
<feature type="chain" id="PRO_5021929723" evidence="1">
    <location>
        <begin position="24"/>
        <end position="468"/>
    </location>
</feature>
<dbReference type="EMBL" id="VITV01000009">
    <property type="protein sequence ID" value="TWB69230.1"/>
    <property type="molecule type" value="Genomic_DNA"/>
</dbReference>
<evidence type="ECO:0000313" key="4">
    <source>
        <dbReference type="Proteomes" id="UP000320516"/>
    </source>
</evidence>
<comment type="caution">
    <text evidence="3">The sequence shown here is derived from an EMBL/GenBank/DDBJ whole genome shotgun (WGS) entry which is preliminary data.</text>
</comment>
<dbReference type="PROSITE" id="PS51257">
    <property type="entry name" value="PROKAR_LIPOPROTEIN"/>
    <property type="match status" value="1"/>
</dbReference>
<accession>A0A560JLP7</accession>
<dbReference type="RefSeq" id="WP_145612810.1">
    <property type="nucleotide sequence ID" value="NZ_VITV01000009.1"/>
</dbReference>
<dbReference type="PANTHER" id="PTHR30383:SF29">
    <property type="entry name" value="SGNH HYDROLASE-TYPE ESTERASE DOMAIN-CONTAINING PROTEIN"/>
    <property type="match status" value="1"/>
</dbReference>
<evidence type="ECO:0000256" key="1">
    <source>
        <dbReference type="SAM" id="SignalP"/>
    </source>
</evidence>
<dbReference type="Gene3D" id="3.40.50.1110">
    <property type="entry name" value="SGNH hydrolase"/>
    <property type="match status" value="1"/>
</dbReference>
<organism evidence="3 4">
    <name type="scientific">Nitrospirillum amazonense</name>
    <dbReference type="NCBI Taxonomy" id="28077"/>
    <lineage>
        <taxon>Bacteria</taxon>
        <taxon>Pseudomonadati</taxon>
        <taxon>Pseudomonadota</taxon>
        <taxon>Alphaproteobacteria</taxon>
        <taxon>Rhodospirillales</taxon>
        <taxon>Azospirillaceae</taxon>
        <taxon>Nitrospirillum</taxon>
    </lineage>
</organism>
<name>A0A560JLP7_9PROT</name>
<dbReference type="Pfam" id="PF13472">
    <property type="entry name" value="Lipase_GDSL_2"/>
    <property type="match status" value="1"/>
</dbReference>
<reference evidence="3 4" key="1">
    <citation type="submission" date="2019-06" db="EMBL/GenBank/DDBJ databases">
        <title>Genomic Encyclopedia of Type Strains, Phase IV (KMG-V): Genome sequencing to study the core and pangenomes of soil and plant-associated prokaryotes.</title>
        <authorList>
            <person name="Whitman W."/>
        </authorList>
    </citation>
    <scope>NUCLEOTIDE SEQUENCE [LARGE SCALE GENOMIC DNA]</scope>
    <source>
        <strain evidence="3 4">BR 12005</strain>
    </source>
</reference>
<dbReference type="PANTHER" id="PTHR30383">
    <property type="entry name" value="THIOESTERASE 1/PROTEASE 1/LYSOPHOSPHOLIPASE L1"/>
    <property type="match status" value="1"/>
</dbReference>
<dbReference type="GO" id="GO:0016788">
    <property type="term" value="F:hydrolase activity, acting on ester bonds"/>
    <property type="evidence" value="ECO:0007669"/>
    <property type="project" value="UniProtKB-ARBA"/>
</dbReference>
<feature type="domain" description="SGNH hydrolase-type esterase" evidence="2">
    <location>
        <begin position="245"/>
        <end position="425"/>
    </location>
</feature>
<feature type="signal peptide" evidence="1">
    <location>
        <begin position="1"/>
        <end position="23"/>
    </location>
</feature>
<proteinExistence type="predicted"/>
<dbReference type="AlphaFoldDB" id="A0A560JLP7"/>
<dbReference type="InterPro" id="IPR013830">
    <property type="entry name" value="SGNH_hydro"/>
</dbReference>
<keyword evidence="3" id="KW-0378">Hydrolase</keyword>